<keyword evidence="2" id="KW-1185">Reference proteome</keyword>
<evidence type="ECO:0000313" key="2">
    <source>
        <dbReference type="Proteomes" id="UP000321436"/>
    </source>
</evidence>
<dbReference type="AlphaFoldDB" id="A0A512RFQ0"/>
<protein>
    <submittedName>
        <fullName evidence="1">Uncharacterized protein</fullName>
    </submittedName>
</protein>
<gene>
    <name evidence="1" type="ORF">CCY01nite_07960</name>
</gene>
<reference evidence="1 2" key="1">
    <citation type="submission" date="2019-07" db="EMBL/GenBank/DDBJ databases">
        <title>Whole genome shotgun sequence of Chitinophaga cymbidii NBRC 109752.</title>
        <authorList>
            <person name="Hosoyama A."/>
            <person name="Uohara A."/>
            <person name="Ohji S."/>
            <person name="Ichikawa N."/>
        </authorList>
    </citation>
    <scope>NUCLEOTIDE SEQUENCE [LARGE SCALE GENOMIC DNA]</scope>
    <source>
        <strain evidence="1 2">NBRC 109752</strain>
    </source>
</reference>
<dbReference type="EMBL" id="BKAU01000001">
    <property type="protein sequence ID" value="GEP94536.1"/>
    <property type="molecule type" value="Genomic_DNA"/>
</dbReference>
<proteinExistence type="predicted"/>
<dbReference type="Proteomes" id="UP000321436">
    <property type="component" value="Unassembled WGS sequence"/>
</dbReference>
<name>A0A512RFQ0_9BACT</name>
<organism evidence="1 2">
    <name type="scientific">Chitinophaga cymbidii</name>
    <dbReference type="NCBI Taxonomy" id="1096750"/>
    <lineage>
        <taxon>Bacteria</taxon>
        <taxon>Pseudomonadati</taxon>
        <taxon>Bacteroidota</taxon>
        <taxon>Chitinophagia</taxon>
        <taxon>Chitinophagales</taxon>
        <taxon>Chitinophagaceae</taxon>
        <taxon>Chitinophaga</taxon>
    </lineage>
</organism>
<evidence type="ECO:0000313" key="1">
    <source>
        <dbReference type="EMBL" id="GEP94536.1"/>
    </source>
</evidence>
<dbReference type="OrthoDB" id="9996970at2"/>
<sequence>MTKNKYIDEQIERQFQELGFHNYQDFLSSGEPTPELIVEGMKIPNAIILDDIYSDPDEIGYIFIVGRNDADGVQYLHSINASCQLETTRKLEGVTVIGNTYLRDNGAFPTKDQIRKEVLEKVRLEKIQEKFSQREKHKAGRKNKSFK</sequence>
<accession>A0A512RFQ0</accession>
<comment type="caution">
    <text evidence="1">The sequence shown here is derived from an EMBL/GenBank/DDBJ whole genome shotgun (WGS) entry which is preliminary data.</text>
</comment>
<dbReference type="RefSeq" id="WP_146858025.1">
    <property type="nucleotide sequence ID" value="NZ_BKAU01000001.1"/>
</dbReference>